<protein>
    <recommendedName>
        <fullName evidence="4">SAUR-like auxin-responsive protein family</fullName>
    </recommendedName>
</protein>
<keyword evidence="3" id="KW-1185">Reference proteome</keyword>
<dbReference type="InterPro" id="IPR003676">
    <property type="entry name" value="SAUR_fam"/>
</dbReference>
<organism evidence="2 3">
    <name type="scientific">Vicia faba</name>
    <name type="common">Broad bean</name>
    <name type="synonym">Faba vulgaris</name>
    <dbReference type="NCBI Taxonomy" id="3906"/>
    <lineage>
        <taxon>Eukaryota</taxon>
        <taxon>Viridiplantae</taxon>
        <taxon>Streptophyta</taxon>
        <taxon>Embryophyta</taxon>
        <taxon>Tracheophyta</taxon>
        <taxon>Spermatophyta</taxon>
        <taxon>Magnoliopsida</taxon>
        <taxon>eudicotyledons</taxon>
        <taxon>Gunneridae</taxon>
        <taxon>Pentapetalae</taxon>
        <taxon>rosids</taxon>
        <taxon>fabids</taxon>
        <taxon>Fabales</taxon>
        <taxon>Fabaceae</taxon>
        <taxon>Papilionoideae</taxon>
        <taxon>50 kb inversion clade</taxon>
        <taxon>NPAAA clade</taxon>
        <taxon>Hologalegina</taxon>
        <taxon>IRL clade</taxon>
        <taxon>Fabeae</taxon>
        <taxon>Vicia</taxon>
    </lineage>
</organism>
<dbReference type="Proteomes" id="UP001157006">
    <property type="component" value="Chromosome 6"/>
</dbReference>
<dbReference type="Pfam" id="PF02519">
    <property type="entry name" value="Auxin_inducible"/>
    <property type="match status" value="1"/>
</dbReference>
<dbReference type="AlphaFoldDB" id="A0AAV1B4C3"/>
<dbReference type="PANTHER" id="PTHR31374">
    <property type="entry name" value="AUXIN-INDUCED PROTEIN-LIKE-RELATED"/>
    <property type="match status" value="1"/>
</dbReference>
<accession>A0AAV1B4C3</accession>
<name>A0AAV1B4C3_VICFA</name>
<reference evidence="2 3" key="1">
    <citation type="submission" date="2023-01" db="EMBL/GenBank/DDBJ databases">
        <authorList>
            <person name="Kreplak J."/>
        </authorList>
    </citation>
    <scope>NUCLEOTIDE SEQUENCE [LARGE SCALE GENOMIC DNA]</scope>
</reference>
<sequence length="107" mass="12332">MTEIKKVVVDGVLKFKNNVFKKVQKCLLMERNDDKSKDVKKGHFVVMAEDEEEIKRFVVPLRVLTNPMFVRLLEQAGEKYGFKGNGALTVPCRPNEFQMLMLLGENN</sequence>
<gene>
    <name evidence="2" type="ORF">VFH_VI026360</name>
</gene>
<dbReference type="PANTHER" id="PTHR31374:SF16">
    <property type="entry name" value="AUXIN-RESPONSIVE FAMILY PROTEIN"/>
    <property type="match status" value="1"/>
</dbReference>
<proteinExistence type="inferred from homology"/>
<evidence type="ECO:0000256" key="1">
    <source>
        <dbReference type="ARBA" id="ARBA00006974"/>
    </source>
</evidence>
<comment type="similarity">
    <text evidence="1">Belongs to the ARG7 family.</text>
</comment>
<dbReference type="GO" id="GO:0009733">
    <property type="term" value="P:response to auxin"/>
    <property type="evidence" value="ECO:0007669"/>
    <property type="project" value="InterPro"/>
</dbReference>
<evidence type="ECO:0000313" key="3">
    <source>
        <dbReference type="Proteomes" id="UP001157006"/>
    </source>
</evidence>
<evidence type="ECO:0008006" key="4">
    <source>
        <dbReference type="Google" id="ProtNLM"/>
    </source>
</evidence>
<dbReference type="EMBL" id="OX451741">
    <property type="protein sequence ID" value="CAI8616383.1"/>
    <property type="molecule type" value="Genomic_DNA"/>
</dbReference>
<evidence type="ECO:0000313" key="2">
    <source>
        <dbReference type="EMBL" id="CAI8616383.1"/>
    </source>
</evidence>